<accession>A0ABQ9XHL4</accession>
<evidence type="ECO:0000313" key="2">
    <source>
        <dbReference type="EMBL" id="KAK2950930.1"/>
    </source>
</evidence>
<gene>
    <name evidence="2" type="ORF">BLNAU_14120</name>
</gene>
<name>A0ABQ9XHL4_9EUKA</name>
<evidence type="ECO:0000313" key="3">
    <source>
        <dbReference type="Proteomes" id="UP001281761"/>
    </source>
</evidence>
<dbReference type="Proteomes" id="UP001281761">
    <property type="component" value="Unassembled WGS sequence"/>
</dbReference>
<organism evidence="2 3">
    <name type="scientific">Blattamonas nauphoetae</name>
    <dbReference type="NCBI Taxonomy" id="2049346"/>
    <lineage>
        <taxon>Eukaryota</taxon>
        <taxon>Metamonada</taxon>
        <taxon>Preaxostyla</taxon>
        <taxon>Oxymonadida</taxon>
        <taxon>Blattamonas</taxon>
    </lineage>
</organism>
<feature type="compositionally biased region" description="Low complexity" evidence="1">
    <location>
        <begin position="10"/>
        <end position="21"/>
    </location>
</feature>
<proteinExistence type="predicted"/>
<dbReference type="EMBL" id="JARBJD010000127">
    <property type="protein sequence ID" value="KAK2950930.1"/>
    <property type="molecule type" value="Genomic_DNA"/>
</dbReference>
<evidence type="ECO:0000256" key="1">
    <source>
        <dbReference type="SAM" id="MobiDB-lite"/>
    </source>
</evidence>
<comment type="caution">
    <text evidence="2">The sequence shown here is derived from an EMBL/GenBank/DDBJ whole genome shotgun (WGS) entry which is preliminary data.</text>
</comment>
<reference evidence="2 3" key="1">
    <citation type="journal article" date="2022" name="bioRxiv">
        <title>Genomics of Preaxostyla Flagellates Illuminates Evolutionary Transitions and the Path Towards Mitochondrial Loss.</title>
        <authorList>
            <person name="Novak L.V.F."/>
            <person name="Treitli S.C."/>
            <person name="Pyrih J."/>
            <person name="Halakuc P."/>
            <person name="Pipaliya S.V."/>
            <person name="Vacek V."/>
            <person name="Brzon O."/>
            <person name="Soukal P."/>
            <person name="Eme L."/>
            <person name="Dacks J.B."/>
            <person name="Karnkowska A."/>
            <person name="Elias M."/>
            <person name="Hampl V."/>
        </authorList>
    </citation>
    <scope>NUCLEOTIDE SEQUENCE [LARGE SCALE GENOMIC DNA]</scope>
    <source>
        <strain evidence="2">NAU3</strain>
        <tissue evidence="2">Gut</tissue>
    </source>
</reference>
<sequence length="114" mass="12546">MNPHPSTAKSSRLTRTSPSSTIASISLSLPLLPSLYSSLSLPRPPNPNPRHLLLSLRSESDSLPTNPVVVLLSLQLPFHTPPFFSTPPEYDKLTTLPPPDAVHWNWAIHSLLQL</sequence>
<keyword evidence="3" id="KW-1185">Reference proteome</keyword>
<protein>
    <submittedName>
        <fullName evidence="2">Uncharacterized protein</fullName>
    </submittedName>
</protein>
<feature type="region of interest" description="Disordered" evidence="1">
    <location>
        <begin position="1"/>
        <end position="21"/>
    </location>
</feature>